<evidence type="ECO:0000256" key="1">
    <source>
        <dbReference type="ARBA" id="ARBA00004141"/>
    </source>
</evidence>
<dbReference type="Proteomes" id="UP001652625">
    <property type="component" value="Chromosome 13"/>
</dbReference>
<dbReference type="RefSeq" id="XP_065671567.1">
    <property type="nucleotide sequence ID" value="XM_065815495.1"/>
</dbReference>
<keyword evidence="7" id="KW-1185">Reference proteome</keyword>
<evidence type="ECO:0000256" key="2">
    <source>
        <dbReference type="ARBA" id="ARBA00006840"/>
    </source>
</evidence>
<dbReference type="Pfam" id="PF00335">
    <property type="entry name" value="Tetraspanin"/>
    <property type="match status" value="1"/>
</dbReference>
<dbReference type="PRINTS" id="PR00259">
    <property type="entry name" value="TMFOUR"/>
</dbReference>
<evidence type="ECO:0000256" key="5">
    <source>
        <dbReference type="ARBA" id="ARBA00023136"/>
    </source>
</evidence>
<dbReference type="CDD" id="cd03127">
    <property type="entry name" value="tetraspanin_LEL"/>
    <property type="match status" value="1"/>
</dbReference>
<accession>A0ABM4DB26</accession>
<dbReference type="GeneID" id="136089478"/>
<dbReference type="PIRSF" id="PIRSF002419">
    <property type="entry name" value="Tetraspanin"/>
    <property type="match status" value="1"/>
</dbReference>
<dbReference type="InterPro" id="IPR000301">
    <property type="entry name" value="Tetraspanin_animals"/>
</dbReference>
<evidence type="ECO:0000256" key="3">
    <source>
        <dbReference type="ARBA" id="ARBA00022692"/>
    </source>
</evidence>
<gene>
    <name evidence="8" type="primary">LOC136089478</name>
</gene>
<comment type="subcellular location">
    <subcellularLocation>
        <location evidence="1 6">Membrane</location>
        <topology evidence="1 6">Multi-pass membrane protein</topology>
    </subcellularLocation>
</comment>
<dbReference type="PANTHER" id="PTHR19282">
    <property type="entry name" value="TETRASPANIN"/>
    <property type="match status" value="1"/>
</dbReference>
<dbReference type="SUPFAM" id="SSF48652">
    <property type="entry name" value="Tetraspanin"/>
    <property type="match status" value="1"/>
</dbReference>
<keyword evidence="5 6" id="KW-0472">Membrane</keyword>
<evidence type="ECO:0000313" key="7">
    <source>
        <dbReference type="Proteomes" id="UP001652625"/>
    </source>
</evidence>
<dbReference type="Gene3D" id="1.10.1450.10">
    <property type="entry name" value="Tetraspanin"/>
    <property type="match status" value="1"/>
</dbReference>
<keyword evidence="3 6" id="KW-0812">Transmembrane</keyword>
<dbReference type="PANTHER" id="PTHR19282:SF534">
    <property type="entry name" value="TETRASPANIN FAMILY-RELATED"/>
    <property type="match status" value="1"/>
</dbReference>
<dbReference type="InterPro" id="IPR008952">
    <property type="entry name" value="Tetraspanin_EC2_sf"/>
</dbReference>
<dbReference type="InterPro" id="IPR018499">
    <property type="entry name" value="Tetraspanin/Peripherin"/>
</dbReference>
<sequence length="237" mass="26369">MNGYCGKGVLYFYNLILIGASGVFIYLSVLFVWIWGDYCTVVANIYAVVPSSLILFAGIFVLVTGLIGFIGTYNESRCSLGVLFTLLFMMLSIEIVSGTLTYIGKPKIDDGIKNSLWLAFNEYYSKDSYLKSSFDKMQKELKCCGVNGPNDWLNISYVIPDSCCIHSGKICYLLPDNLYNKGCFGEVLNSFNINLKNIAGILIGFAVFQIFGMIMTTYVIFILKKLGLSRLIFSPTA</sequence>
<proteinExistence type="inferred from homology"/>
<feature type="transmembrane region" description="Helical" evidence="6">
    <location>
        <begin position="82"/>
        <end position="103"/>
    </location>
</feature>
<evidence type="ECO:0000256" key="6">
    <source>
        <dbReference type="RuleBase" id="RU361218"/>
    </source>
</evidence>
<protein>
    <recommendedName>
        <fullName evidence="6">Tetraspanin</fullName>
    </recommendedName>
</protein>
<name>A0ABM4DB26_HYDVU</name>
<feature type="transmembrane region" description="Helical" evidence="6">
    <location>
        <begin position="12"/>
        <end position="35"/>
    </location>
</feature>
<comment type="similarity">
    <text evidence="2 6">Belongs to the tetraspanin (TM4SF) family.</text>
</comment>
<keyword evidence="4 6" id="KW-1133">Transmembrane helix</keyword>
<evidence type="ECO:0000313" key="8">
    <source>
        <dbReference type="RefSeq" id="XP_065671567.1"/>
    </source>
</evidence>
<feature type="transmembrane region" description="Helical" evidence="6">
    <location>
        <begin position="47"/>
        <end position="70"/>
    </location>
</feature>
<reference evidence="8" key="1">
    <citation type="submission" date="2025-08" db="UniProtKB">
        <authorList>
            <consortium name="RefSeq"/>
        </authorList>
    </citation>
    <scope>IDENTIFICATION</scope>
</reference>
<feature type="transmembrane region" description="Helical" evidence="6">
    <location>
        <begin position="198"/>
        <end position="223"/>
    </location>
</feature>
<organism evidence="7 8">
    <name type="scientific">Hydra vulgaris</name>
    <name type="common">Hydra</name>
    <name type="synonym">Hydra attenuata</name>
    <dbReference type="NCBI Taxonomy" id="6087"/>
    <lineage>
        <taxon>Eukaryota</taxon>
        <taxon>Metazoa</taxon>
        <taxon>Cnidaria</taxon>
        <taxon>Hydrozoa</taxon>
        <taxon>Hydroidolina</taxon>
        <taxon>Anthoathecata</taxon>
        <taxon>Aplanulata</taxon>
        <taxon>Hydridae</taxon>
        <taxon>Hydra</taxon>
    </lineage>
</organism>
<evidence type="ECO:0000256" key="4">
    <source>
        <dbReference type="ARBA" id="ARBA00022989"/>
    </source>
</evidence>